<proteinExistence type="predicted"/>
<dbReference type="PANTHER" id="PTHR43611">
    <property type="entry name" value="ALPHA-D-GLUCOSE 1-PHOSPHATE PHOSPHATASE"/>
    <property type="match status" value="1"/>
</dbReference>
<dbReference type="EMBL" id="DTMF01000370">
    <property type="protein sequence ID" value="HGF35700.1"/>
    <property type="molecule type" value="Genomic_DNA"/>
</dbReference>
<dbReference type="Gene3D" id="1.10.150.240">
    <property type="entry name" value="Putative phosphatase, domain 2"/>
    <property type="match status" value="1"/>
</dbReference>
<dbReference type="CDD" id="cd02603">
    <property type="entry name" value="HAD_sEH-N_like"/>
    <property type="match status" value="1"/>
</dbReference>
<dbReference type="AlphaFoldDB" id="A0A7C3VA06"/>
<protein>
    <submittedName>
        <fullName evidence="1">HAD family phosphatase</fullName>
    </submittedName>
</protein>
<dbReference type="Gene3D" id="3.40.50.1000">
    <property type="entry name" value="HAD superfamily/HAD-like"/>
    <property type="match status" value="1"/>
</dbReference>
<dbReference type="InterPro" id="IPR023198">
    <property type="entry name" value="PGP-like_dom2"/>
</dbReference>
<dbReference type="PANTHER" id="PTHR43611:SF3">
    <property type="entry name" value="FLAVIN MONONUCLEOTIDE HYDROLASE 1, CHLOROPLATIC"/>
    <property type="match status" value="1"/>
</dbReference>
<gene>
    <name evidence="1" type="ORF">ENW96_15185</name>
</gene>
<dbReference type="SUPFAM" id="SSF56784">
    <property type="entry name" value="HAD-like"/>
    <property type="match status" value="1"/>
</dbReference>
<dbReference type="InterPro" id="IPR036412">
    <property type="entry name" value="HAD-like_sf"/>
</dbReference>
<dbReference type="Pfam" id="PF00702">
    <property type="entry name" value="Hydrolase"/>
    <property type="match status" value="1"/>
</dbReference>
<dbReference type="SFLD" id="SFLDS00003">
    <property type="entry name" value="Haloacid_Dehalogenase"/>
    <property type="match status" value="1"/>
</dbReference>
<dbReference type="SFLD" id="SFLDG01129">
    <property type="entry name" value="C1.5:_HAD__Beta-PGM__Phosphata"/>
    <property type="match status" value="1"/>
</dbReference>
<comment type="caution">
    <text evidence="1">The sequence shown here is derived from an EMBL/GenBank/DDBJ whole genome shotgun (WGS) entry which is preliminary data.</text>
</comment>
<sequence length="204" mass="23532">MATQITTLFLDIGGVLLTNGWDRSARRRAAEKFGLDYDEMNERHHLTFDTYEEGKLSLESYLTRVVFYDKRPFSREDFKAFMFAQSRALPEMLELMKSLKERHALEVGAVSNEGRELTVFRINKFNLKSFIDFFVSSCFVHFRKPDEDIYRIALDIAQAPPENTVYVDDRAMFVEVARGLGINGIHHQGYEATRAALAKYGLVL</sequence>
<organism evidence="1">
    <name type="scientific">Desulfobacca acetoxidans</name>
    <dbReference type="NCBI Taxonomy" id="60893"/>
    <lineage>
        <taxon>Bacteria</taxon>
        <taxon>Pseudomonadati</taxon>
        <taxon>Thermodesulfobacteriota</taxon>
        <taxon>Desulfobaccia</taxon>
        <taxon>Desulfobaccales</taxon>
        <taxon>Desulfobaccaceae</taxon>
        <taxon>Desulfobacca</taxon>
    </lineage>
</organism>
<dbReference type="NCBIfam" id="TIGR01509">
    <property type="entry name" value="HAD-SF-IA-v3"/>
    <property type="match status" value="1"/>
</dbReference>
<dbReference type="InterPro" id="IPR023214">
    <property type="entry name" value="HAD_sf"/>
</dbReference>
<reference evidence="1" key="1">
    <citation type="journal article" date="2020" name="mSystems">
        <title>Genome- and Community-Level Interaction Insights into Carbon Utilization and Element Cycling Functions of Hydrothermarchaeota in Hydrothermal Sediment.</title>
        <authorList>
            <person name="Zhou Z."/>
            <person name="Liu Y."/>
            <person name="Xu W."/>
            <person name="Pan J."/>
            <person name="Luo Z.H."/>
            <person name="Li M."/>
        </authorList>
    </citation>
    <scope>NUCLEOTIDE SEQUENCE [LARGE SCALE GENOMIC DNA]</scope>
    <source>
        <strain evidence="1">SpSt-897</strain>
    </source>
</reference>
<dbReference type="PRINTS" id="PR00413">
    <property type="entry name" value="HADHALOGNASE"/>
</dbReference>
<evidence type="ECO:0000313" key="1">
    <source>
        <dbReference type="EMBL" id="HGF35700.1"/>
    </source>
</evidence>
<name>A0A7C3VA06_9BACT</name>
<accession>A0A7C3VA06</accession>
<dbReference type="InterPro" id="IPR006439">
    <property type="entry name" value="HAD-SF_hydro_IA"/>
</dbReference>